<dbReference type="STRING" id="1314783.A0A165SR13"/>
<gene>
    <name evidence="1" type="ORF">DAEQUDRAFT_32521</name>
</gene>
<evidence type="ECO:0000313" key="2">
    <source>
        <dbReference type="Proteomes" id="UP000076727"/>
    </source>
</evidence>
<accession>A0A165SR13</accession>
<protein>
    <recommendedName>
        <fullName evidence="3">Fungal N-terminal domain-containing protein</fullName>
    </recommendedName>
</protein>
<dbReference type="EMBL" id="KV429041">
    <property type="protein sequence ID" value="KZT72362.1"/>
    <property type="molecule type" value="Genomic_DNA"/>
</dbReference>
<dbReference type="PANTHER" id="PTHR38886:SF1">
    <property type="entry name" value="NACHT-NTPASE AND P-LOOP NTPASES N-TERMINAL DOMAIN-CONTAINING PROTEIN"/>
    <property type="match status" value="1"/>
</dbReference>
<keyword evidence="2" id="KW-1185">Reference proteome</keyword>
<evidence type="ECO:0000313" key="1">
    <source>
        <dbReference type="EMBL" id="KZT72362.1"/>
    </source>
</evidence>
<proteinExistence type="predicted"/>
<dbReference type="AlphaFoldDB" id="A0A165SR13"/>
<dbReference type="OrthoDB" id="2757361at2759"/>
<dbReference type="Proteomes" id="UP000076727">
    <property type="component" value="Unassembled WGS sequence"/>
</dbReference>
<dbReference type="PANTHER" id="PTHR38886">
    <property type="entry name" value="SESA DOMAIN-CONTAINING PROTEIN"/>
    <property type="match status" value="1"/>
</dbReference>
<evidence type="ECO:0008006" key="3">
    <source>
        <dbReference type="Google" id="ProtNLM"/>
    </source>
</evidence>
<name>A0A165SR13_9APHY</name>
<reference evidence="1 2" key="1">
    <citation type="journal article" date="2016" name="Mol. Biol. Evol.">
        <title>Comparative Genomics of Early-Diverging Mushroom-Forming Fungi Provides Insights into the Origins of Lignocellulose Decay Capabilities.</title>
        <authorList>
            <person name="Nagy L.G."/>
            <person name="Riley R."/>
            <person name="Tritt A."/>
            <person name="Adam C."/>
            <person name="Daum C."/>
            <person name="Floudas D."/>
            <person name="Sun H."/>
            <person name="Yadav J.S."/>
            <person name="Pangilinan J."/>
            <person name="Larsson K.H."/>
            <person name="Matsuura K."/>
            <person name="Barry K."/>
            <person name="Labutti K."/>
            <person name="Kuo R."/>
            <person name="Ohm R.A."/>
            <person name="Bhattacharya S.S."/>
            <person name="Shirouzu T."/>
            <person name="Yoshinaga Y."/>
            <person name="Martin F.M."/>
            <person name="Grigoriev I.V."/>
            <person name="Hibbett D.S."/>
        </authorList>
    </citation>
    <scope>NUCLEOTIDE SEQUENCE [LARGE SCALE GENOMIC DNA]</scope>
    <source>
        <strain evidence="1 2">L-15889</strain>
    </source>
</reference>
<organism evidence="1 2">
    <name type="scientific">Daedalea quercina L-15889</name>
    <dbReference type="NCBI Taxonomy" id="1314783"/>
    <lineage>
        <taxon>Eukaryota</taxon>
        <taxon>Fungi</taxon>
        <taxon>Dikarya</taxon>
        <taxon>Basidiomycota</taxon>
        <taxon>Agaricomycotina</taxon>
        <taxon>Agaricomycetes</taxon>
        <taxon>Polyporales</taxon>
        <taxon>Fomitopsis</taxon>
    </lineage>
</organism>
<sequence>MDASPQMQLRLTTLGLNSASHGTLSWYIASSESDTIKVLRGIALSISPGTAQLLFCSASMTSTLGIGDFITIASILSDLYVALTDARGSIHDYETTVKETERFLTDLNIVKRVALRLSLSRDMDSELAESIINKVDAYKAATERFLQSVQKYEKTFGAHPRKGCILLRVLRKIDWRLRRKSAASEYRQRLLAACTSLNTTLLLSLCLSPSYIQDGPLRAPQLYAYSSHIDEKTENETCVNVPLPPVPE</sequence>